<organism evidence="5 6">
    <name type="scientific">Actinacidiphila acididurans</name>
    <dbReference type="NCBI Taxonomy" id="2784346"/>
    <lineage>
        <taxon>Bacteria</taxon>
        <taxon>Bacillati</taxon>
        <taxon>Actinomycetota</taxon>
        <taxon>Actinomycetes</taxon>
        <taxon>Kitasatosporales</taxon>
        <taxon>Streptomycetaceae</taxon>
        <taxon>Actinacidiphila</taxon>
    </lineage>
</organism>
<evidence type="ECO:0000313" key="5">
    <source>
        <dbReference type="EMBL" id="MBM9505783.1"/>
    </source>
</evidence>
<keyword evidence="5" id="KW-0808">Transferase</keyword>
<dbReference type="RefSeq" id="WP_205357659.1">
    <property type="nucleotide sequence ID" value="NZ_JADKYB010000007.1"/>
</dbReference>
<keyword evidence="3" id="KW-0472">Membrane</keyword>
<feature type="transmembrane region" description="Helical" evidence="3">
    <location>
        <begin position="82"/>
        <end position="98"/>
    </location>
</feature>
<gene>
    <name evidence="5" type="ORF">ITX44_14715</name>
</gene>
<comment type="similarity">
    <text evidence="1">Belongs to the bacterial sugar transferase family.</text>
</comment>
<keyword evidence="6" id="KW-1185">Reference proteome</keyword>
<dbReference type="EMBL" id="JADKYB010000007">
    <property type="protein sequence ID" value="MBM9505783.1"/>
    <property type="molecule type" value="Genomic_DNA"/>
</dbReference>
<evidence type="ECO:0000259" key="4">
    <source>
        <dbReference type="Pfam" id="PF02397"/>
    </source>
</evidence>
<comment type="caution">
    <text evidence="5">The sequence shown here is derived from an EMBL/GenBank/DDBJ whole genome shotgun (WGS) entry which is preliminary data.</text>
</comment>
<feature type="region of interest" description="Disordered" evidence="2">
    <location>
        <begin position="1"/>
        <end position="54"/>
    </location>
</feature>
<name>A0ABS2TR26_9ACTN</name>
<dbReference type="Proteomes" id="UP000749040">
    <property type="component" value="Unassembled WGS sequence"/>
</dbReference>
<dbReference type="PANTHER" id="PTHR30576:SF0">
    <property type="entry name" value="UNDECAPRENYL-PHOSPHATE N-ACETYLGALACTOSAMINYL 1-PHOSPHATE TRANSFERASE-RELATED"/>
    <property type="match status" value="1"/>
</dbReference>
<feature type="transmembrane region" description="Helical" evidence="3">
    <location>
        <begin position="119"/>
        <end position="137"/>
    </location>
</feature>
<evidence type="ECO:0000313" key="6">
    <source>
        <dbReference type="Proteomes" id="UP000749040"/>
    </source>
</evidence>
<feature type="compositionally biased region" description="Pro residues" evidence="2">
    <location>
        <begin position="8"/>
        <end position="18"/>
    </location>
</feature>
<dbReference type="GO" id="GO:0016740">
    <property type="term" value="F:transferase activity"/>
    <property type="evidence" value="ECO:0007669"/>
    <property type="project" value="UniProtKB-KW"/>
</dbReference>
<keyword evidence="3" id="KW-1133">Transmembrane helix</keyword>
<reference evidence="5 6" key="1">
    <citation type="submission" date="2021-01" db="EMBL/GenBank/DDBJ databases">
        <title>Streptomyces acididurans sp. nov., isolated from a peat swamp forest soil.</title>
        <authorList>
            <person name="Chantavorakit T."/>
            <person name="Duangmal K."/>
        </authorList>
    </citation>
    <scope>NUCLEOTIDE SEQUENCE [LARGE SCALE GENOMIC DNA]</scope>
    <source>
        <strain evidence="5 6">KK5PA1</strain>
    </source>
</reference>
<evidence type="ECO:0000256" key="2">
    <source>
        <dbReference type="SAM" id="MobiDB-lite"/>
    </source>
</evidence>
<evidence type="ECO:0000256" key="3">
    <source>
        <dbReference type="SAM" id="Phobius"/>
    </source>
</evidence>
<protein>
    <submittedName>
        <fullName evidence="5">Sugar transferase</fullName>
    </submittedName>
</protein>
<feature type="transmembrane region" description="Helical" evidence="3">
    <location>
        <begin position="143"/>
        <end position="165"/>
    </location>
</feature>
<accession>A0ABS2TR26</accession>
<dbReference type="InterPro" id="IPR003362">
    <property type="entry name" value="Bact_transf"/>
</dbReference>
<evidence type="ECO:0000256" key="1">
    <source>
        <dbReference type="ARBA" id="ARBA00006464"/>
    </source>
</evidence>
<dbReference type="Pfam" id="PF02397">
    <property type="entry name" value="Bac_transf"/>
    <property type="match status" value="1"/>
</dbReference>
<feature type="domain" description="Bacterial sugar transferase" evidence="4">
    <location>
        <begin position="364"/>
        <end position="545"/>
    </location>
</feature>
<sequence>MTRDTTRVPPPAPGPAPAPIAAASRRAPRPPHQPVAPGASTPRGPAGQRRAAGFGLRHPGLPAAAMDCAAVLAGAWPLGPGAGAYAVGPTVAVFLLANRRAGLYERTFAPSALDEVPALAVRAAMAWAPAAAMVAAADPGRALGWAALLVAVTVTAVAACLLRAVSYAIQRGYARRHPGGALIIGPLPAVRRIAAALLAHPEYGMRPYGLVVPGTPAPVPAAQMAASAPAATTMAPAPAADPPLRPLVAAFPAPAAEPQSQAHAPQLPPLLLLTGHGDLTSAVVRGAVRHALVVGPEALDHRTATAVRLLGLRGCHLWHLSAPPAAGTASRHRRGHLWGFACHPLEPSPYPWQRTGARPARLAKRALDAAAAGTALLVLTPVLAACALAVRLADGPGVLFRQERIGLGGRPFILLKFRTLRPSDEQESATRWTVVGDPRISAVGRLLRKTSMDELPQLWNVLRGDMSLVGPRPERPHFVREFERTHPGYRDRRRMPAGITGLAQVNGLRGDTSIADRARFDNHYIDTWSLWQDVTLLLRTVAAVFRFGGS</sequence>
<keyword evidence="3" id="KW-0812">Transmembrane</keyword>
<proteinExistence type="inferred from homology"/>
<dbReference type="PANTHER" id="PTHR30576">
    <property type="entry name" value="COLANIC BIOSYNTHESIS UDP-GLUCOSE LIPID CARRIER TRANSFERASE"/>
    <property type="match status" value="1"/>
</dbReference>
<feature type="transmembrane region" description="Helical" evidence="3">
    <location>
        <begin position="366"/>
        <end position="390"/>
    </location>
</feature>